<evidence type="ECO:0000313" key="7">
    <source>
        <dbReference type="EMBL" id="CAF1513887.1"/>
    </source>
</evidence>
<feature type="chain" id="PRO_5036412409" evidence="6">
    <location>
        <begin position="28"/>
        <end position="159"/>
    </location>
</feature>
<dbReference type="AlphaFoldDB" id="A0A815W4L1"/>
<keyword evidence="6" id="KW-0732">Signal</keyword>
<protein>
    <submittedName>
        <fullName evidence="8">Uncharacterized protein</fullName>
    </submittedName>
</protein>
<dbReference type="OrthoDB" id="10030635at2759"/>
<proteinExistence type="inferred from homology"/>
<comment type="similarity">
    <text evidence="2">Belongs to the IFI6/IFI27 family.</text>
</comment>
<evidence type="ECO:0000256" key="3">
    <source>
        <dbReference type="ARBA" id="ARBA00022692"/>
    </source>
</evidence>
<evidence type="ECO:0000256" key="6">
    <source>
        <dbReference type="SAM" id="SignalP"/>
    </source>
</evidence>
<dbReference type="PANTHER" id="PTHR16932:SF18">
    <property type="entry name" value="INTERFERON, ALPHA-INDUCIBLE PROTEIN 27-LIKE 2"/>
    <property type="match status" value="1"/>
</dbReference>
<comment type="subcellular location">
    <subcellularLocation>
        <location evidence="1">Membrane</location>
        <topology evidence="1">Multi-pass membrane protein</topology>
    </subcellularLocation>
</comment>
<evidence type="ECO:0000256" key="2">
    <source>
        <dbReference type="ARBA" id="ARBA00007262"/>
    </source>
</evidence>
<dbReference type="InterPro" id="IPR009311">
    <property type="entry name" value="IFI6/IFI27-like"/>
</dbReference>
<dbReference type="Proteomes" id="UP000663828">
    <property type="component" value="Unassembled WGS sequence"/>
</dbReference>
<dbReference type="Proteomes" id="UP000663852">
    <property type="component" value="Unassembled WGS sequence"/>
</dbReference>
<dbReference type="Gene3D" id="6.10.110.10">
    <property type="match status" value="1"/>
</dbReference>
<evidence type="ECO:0000313" key="9">
    <source>
        <dbReference type="Proteomes" id="UP000663828"/>
    </source>
</evidence>
<keyword evidence="4" id="KW-1133">Transmembrane helix</keyword>
<keyword evidence="3" id="KW-0812">Transmembrane</keyword>
<dbReference type="EMBL" id="CAJNOJ010001012">
    <property type="protein sequence ID" value="CAF1538581.1"/>
    <property type="molecule type" value="Genomic_DNA"/>
</dbReference>
<dbReference type="Pfam" id="PF06140">
    <property type="entry name" value="Ifi-6-16"/>
    <property type="match status" value="1"/>
</dbReference>
<dbReference type="InterPro" id="IPR038213">
    <property type="entry name" value="IFI6/IFI27-like_sf"/>
</dbReference>
<comment type="caution">
    <text evidence="8">The sequence shown here is derived from an EMBL/GenBank/DDBJ whole genome shotgun (WGS) entry which is preliminary data.</text>
</comment>
<organism evidence="8 10">
    <name type="scientific">Adineta ricciae</name>
    <name type="common">Rotifer</name>
    <dbReference type="NCBI Taxonomy" id="249248"/>
    <lineage>
        <taxon>Eukaryota</taxon>
        <taxon>Metazoa</taxon>
        <taxon>Spiralia</taxon>
        <taxon>Gnathifera</taxon>
        <taxon>Rotifera</taxon>
        <taxon>Eurotatoria</taxon>
        <taxon>Bdelloidea</taxon>
        <taxon>Adinetida</taxon>
        <taxon>Adinetidae</taxon>
        <taxon>Adineta</taxon>
    </lineage>
</organism>
<feature type="signal peptide" evidence="6">
    <location>
        <begin position="1"/>
        <end position="27"/>
    </location>
</feature>
<keyword evidence="5" id="KW-0472">Membrane</keyword>
<dbReference type="PANTHER" id="PTHR16932">
    <property type="entry name" value="INTERFERON ALPHA-INDUCIBLE PROTEIN 27"/>
    <property type="match status" value="1"/>
</dbReference>
<evidence type="ECO:0000313" key="8">
    <source>
        <dbReference type="EMBL" id="CAF1538581.1"/>
    </source>
</evidence>
<sequence>MYCLTPKTVTVFSFIFLLLSPLTLISATTSKRHDEDQTLLQQVCEKLNLDEDQCCKLGKTSSFIAYASAAVAAGAVGVPAVLCYMGFTATGITAGSWAAWYQATYGIGTVFSYLQSVSVTGALVAPVTKVGIGIAAIKSFVFGGDCKKKSTQDDKCAKN</sequence>
<evidence type="ECO:0000256" key="1">
    <source>
        <dbReference type="ARBA" id="ARBA00004141"/>
    </source>
</evidence>
<evidence type="ECO:0000313" key="10">
    <source>
        <dbReference type="Proteomes" id="UP000663852"/>
    </source>
</evidence>
<keyword evidence="9" id="KW-1185">Reference proteome</keyword>
<dbReference type="EMBL" id="CAJNOR010004586">
    <property type="protein sequence ID" value="CAF1513887.1"/>
    <property type="molecule type" value="Genomic_DNA"/>
</dbReference>
<evidence type="ECO:0000256" key="4">
    <source>
        <dbReference type="ARBA" id="ARBA00022989"/>
    </source>
</evidence>
<reference evidence="8" key="1">
    <citation type="submission" date="2021-02" db="EMBL/GenBank/DDBJ databases">
        <authorList>
            <person name="Nowell W R."/>
        </authorList>
    </citation>
    <scope>NUCLEOTIDE SEQUENCE</scope>
</reference>
<evidence type="ECO:0000256" key="5">
    <source>
        <dbReference type="ARBA" id="ARBA00023136"/>
    </source>
</evidence>
<dbReference type="GO" id="GO:0016020">
    <property type="term" value="C:membrane"/>
    <property type="evidence" value="ECO:0007669"/>
    <property type="project" value="UniProtKB-SubCell"/>
</dbReference>
<name>A0A815W4L1_ADIRI</name>
<accession>A0A815W4L1</accession>
<gene>
    <name evidence="8" type="ORF">EDS130_LOCUS45142</name>
    <name evidence="7" type="ORF">XAT740_LOCUS40379</name>
</gene>